<sequence>MGMVVEALAWGNSEGPEFAGEGCGGLYPRCFFDGPPRYGAPGVELTGLHKETATVTQLHFLPGQGWLLSLLDDNTLHLWEVCQKEGCSHLEETRSFGLPGRPGCSPGITRVTVVLPMAAGAMVCLGTEGGAVYFVTLPTLTLLEDKTLFPDEILQSVPDDYRCGKALGPVESIQEHPRNGRYMVWAVSGTGLRTQQPVMSTIPYGPFPCKAISKILWRTCESGNPFIIFSGGMPRASYGDRHCVSVLQGQTLATLDFTSRVIDFFTVQSAEVPEGGFENPRALVVLVEEEVVPIDLQTPGWPTIPAPYLAPLHSSAITCSCHVSNVPLKLWERIVSVGEQQSPRQSSAAWPIDGGKNLAQEPTQRGLLLTGHEDGTVRFWDASGVSLKPLYKLGTANIFQTDCEHNDSLNQAGEEEWPPFRKVGCFDPYSDDPRLGVQKIALCKYTAKMVVAGTAGQVLVMELSDEKSEHAVSVATVDLLQDREGFTWKGHDRLAPRNGPLRGPPGVEMPPVQRRIEPRSADDSLSGVVRCLYFADTFLRDAAHHGPTMWAGTNSGSVFAYALEVPSQEKFSERAVEAVLGKEIQLMHRAPVVAIAVLDGRGNPLPEPYEVSRDLAKAPDMQGSHSMLISSEEQFKVFTLPKVSAKTKFKLTAHEGCRVRKVALVSLASAGSEERLENCLACLTNLGDIHIFTVPSLRPQVHYSCIRKEDISGIASCVFTKHGQGFYLISPSEFERFSLSARNVTEPLCRLEVARLQDTSCLSNSSAVTPKLPQANGTHVPRSSEGQHSPSDSDRSPEEHPAAFSPGPIDSPNSSLETPLDTTGDITVEEVKDFLASSEEAEQNLRNTSEDEARPTGILIK</sequence>
<dbReference type="OrthoDB" id="19944at2759"/>
<gene>
    <name evidence="15" type="primary">LLGL1</name>
</gene>
<keyword evidence="4" id="KW-0268">Exocytosis</keyword>
<feature type="region of interest" description="Disordered" evidence="11">
    <location>
        <begin position="764"/>
        <end position="861"/>
    </location>
</feature>
<dbReference type="InterPro" id="IPR000664">
    <property type="entry name" value="Lethal2_giant"/>
</dbReference>
<dbReference type="GO" id="GO:0005096">
    <property type="term" value="F:GTPase activator activity"/>
    <property type="evidence" value="ECO:0007669"/>
    <property type="project" value="TreeGrafter"/>
</dbReference>
<evidence type="ECO:0000313" key="14">
    <source>
        <dbReference type="Proteomes" id="UP000504602"/>
    </source>
</evidence>
<dbReference type="PROSITE" id="PS00678">
    <property type="entry name" value="WD_REPEATS_1"/>
    <property type="match status" value="1"/>
</dbReference>
<evidence type="ECO:0000256" key="10">
    <source>
        <dbReference type="PROSITE-ProRule" id="PRU00221"/>
    </source>
</evidence>
<dbReference type="InterPro" id="IPR013577">
    <property type="entry name" value="LLGL2"/>
</dbReference>
<comment type="subcellular location">
    <subcellularLocation>
        <location evidence="2">Cytoplasm</location>
    </subcellularLocation>
    <subcellularLocation>
        <location evidence="1">Endomembrane system</location>
    </subcellularLocation>
</comment>
<dbReference type="InterPro" id="IPR013905">
    <property type="entry name" value="Lgl_C_dom"/>
</dbReference>
<evidence type="ECO:0000256" key="8">
    <source>
        <dbReference type="ARBA" id="ARBA00022737"/>
    </source>
</evidence>
<dbReference type="GO" id="GO:0008593">
    <property type="term" value="P:regulation of Notch signaling pathway"/>
    <property type="evidence" value="ECO:0007669"/>
    <property type="project" value="TreeGrafter"/>
</dbReference>
<dbReference type="Pfam" id="PF08596">
    <property type="entry name" value="Lgl_C"/>
    <property type="match status" value="1"/>
</dbReference>
<reference evidence="15" key="1">
    <citation type="submission" date="2025-08" db="UniProtKB">
        <authorList>
            <consortium name="RefSeq"/>
        </authorList>
    </citation>
    <scope>IDENTIFICATION</scope>
</reference>
<evidence type="ECO:0000256" key="2">
    <source>
        <dbReference type="ARBA" id="ARBA00004496"/>
    </source>
</evidence>
<dbReference type="GO" id="GO:0030866">
    <property type="term" value="P:cortical actin cytoskeleton organization"/>
    <property type="evidence" value="ECO:0007669"/>
    <property type="project" value="TreeGrafter"/>
</dbReference>
<dbReference type="PANTHER" id="PTHR10241">
    <property type="entry name" value="LETHAL 2 GIANT LARVAE PROTEIN"/>
    <property type="match status" value="1"/>
</dbReference>
<evidence type="ECO:0000256" key="6">
    <source>
        <dbReference type="ARBA" id="ARBA00022553"/>
    </source>
</evidence>
<evidence type="ECO:0000256" key="7">
    <source>
        <dbReference type="ARBA" id="ARBA00022574"/>
    </source>
</evidence>
<feature type="repeat" description="WD" evidence="10">
    <location>
        <begin position="367"/>
        <end position="381"/>
    </location>
</feature>
<evidence type="ECO:0000256" key="9">
    <source>
        <dbReference type="ARBA" id="ARBA00023136"/>
    </source>
</evidence>
<dbReference type="GO" id="GO:0006893">
    <property type="term" value="P:Golgi to plasma membrane transport"/>
    <property type="evidence" value="ECO:0007669"/>
    <property type="project" value="TreeGrafter"/>
</dbReference>
<comment type="similarity">
    <text evidence="3">Belongs to the WD repeat L(2)GL family.</text>
</comment>
<dbReference type="GO" id="GO:0030864">
    <property type="term" value="C:cortical actin cytoskeleton"/>
    <property type="evidence" value="ECO:0007669"/>
    <property type="project" value="TreeGrafter"/>
</dbReference>
<keyword evidence="8" id="KW-0677">Repeat</keyword>
<dbReference type="PANTHER" id="PTHR10241:SF21">
    <property type="entry name" value="LETHAL(2) GIANT LARVAE PROTEIN HOMOLOG 1"/>
    <property type="match status" value="1"/>
</dbReference>
<dbReference type="GO" id="GO:0032878">
    <property type="term" value="P:regulation of establishment or maintenance of cell polarity"/>
    <property type="evidence" value="ECO:0007669"/>
    <property type="project" value="TreeGrafter"/>
</dbReference>
<dbReference type="GO" id="GO:0045159">
    <property type="term" value="F:myosin II binding"/>
    <property type="evidence" value="ECO:0007669"/>
    <property type="project" value="TreeGrafter"/>
</dbReference>
<evidence type="ECO:0000256" key="5">
    <source>
        <dbReference type="ARBA" id="ARBA00022490"/>
    </source>
</evidence>
<keyword evidence="6" id="KW-0597">Phosphoprotein</keyword>
<evidence type="ECO:0000256" key="4">
    <source>
        <dbReference type="ARBA" id="ARBA00022483"/>
    </source>
</evidence>
<dbReference type="GO" id="GO:0005886">
    <property type="term" value="C:plasma membrane"/>
    <property type="evidence" value="ECO:0007669"/>
    <property type="project" value="TreeGrafter"/>
</dbReference>
<feature type="domain" description="Lethal giant larvae (Lgl)-like C-terminal" evidence="13">
    <location>
        <begin position="532"/>
        <end position="776"/>
    </location>
</feature>
<dbReference type="InterPro" id="IPR001680">
    <property type="entry name" value="WD40_rpt"/>
</dbReference>
<evidence type="ECO:0000256" key="1">
    <source>
        <dbReference type="ARBA" id="ARBA00004308"/>
    </source>
</evidence>
<evidence type="ECO:0000259" key="12">
    <source>
        <dbReference type="Pfam" id="PF08366"/>
    </source>
</evidence>
<organism evidence="14 15">
    <name type="scientific">Geospiza fortis</name>
    <name type="common">Medium ground-finch</name>
    <dbReference type="NCBI Taxonomy" id="48883"/>
    <lineage>
        <taxon>Eukaryota</taxon>
        <taxon>Metazoa</taxon>
        <taxon>Chordata</taxon>
        <taxon>Craniata</taxon>
        <taxon>Vertebrata</taxon>
        <taxon>Euteleostomi</taxon>
        <taxon>Archelosauria</taxon>
        <taxon>Archosauria</taxon>
        <taxon>Dinosauria</taxon>
        <taxon>Saurischia</taxon>
        <taxon>Theropoda</taxon>
        <taxon>Coelurosauria</taxon>
        <taxon>Aves</taxon>
        <taxon>Neognathae</taxon>
        <taxon>Neoaves</taxon>
        <taxon>Telluraves</taxon>
        <taxon>Australaves</taxon>
        <taxon>Passeriformes</taxon>
        <taxon>Thraupidae</taxon>
        <taxon>Geospiza</taxon>
    </lineage>
</organism>
<accession>A0A8N5EU82</accession>
<dbReference type="SMART" id="SM00320">
    <property type="entry name" value="WD40"/>
    <property type="match status" value="2"/>
</dbReference>
<dbReference type="InterPro" id="IPR036322">
    <property type="entry name" value="WD40_repeat_dom_sf"/>
</dbReference>
<dbReference type="GO" id="GO:0051294">
    <property type="term" value="P:establishment of spindle orientation"/>
    <property type="evidence" value="ECO:0007669"/>
    <property type="project" value="TreeGrafter"/>
</dbReference>
<evidence type="ECO:0000259" key="13">
    <source>
        <dbReference type="Pfam" id="PF08596"/>
    </source>
</evidence>
<dbReference type="GO" id="GO:0006887">
    <property type="term" value="P:exocytosis"/>
    <property type="evidence" value="ECO:0007669"/>
    <property type="project" value="UniProtKB-KW"/>
</dbReference>
<dbReference type="CTD" id="3996"/>
<feature type="compositionally biased region" description="Polar residues" evidence="11">
    <location>
        <begin position="811"/>
        <end position="825"/>
    </location>
</feature>
<feature type="domain" description="Lethal giant larvae homologue 2" evidence="12">
    <location>
        <begin position="201"/>
        <end position="302"/>
    </location>
</feature>
<evidence type="ECO:0000313" key="15">
    <source>
        <dbReference type="RefSeq" id="XP_030916922.1"/>
    </source>
</evidence>
<keyword evidence="9" id="KW-0472">Membrane</keyword>
<evidence type="ECO:0000256" key="11">
    <source>
        <dbReference type="SAM" id="MobiDB-lite"/>
    </source>
</evidence>
<name>A0A8N5EU82_GEOFO</name>
<keyword evidence="7 10" id="KW-0853">WD repeat</keyword>
<protein>
    <submittedName>
        <fullName evidence="15">Lethal(2) giant larvae protein homolog 1</fullName>
    </submittedName>
</protein>
<dbReference type="SUPFAM" id="SSF50978">
    <property type="entry name" value="WD40 repeat-like"/>
    <property type="match status" value="1"/>
</dbReference>
<dbReference type="PROSITE" id="PS50082">
    <property type="entry name" value="WD_REPEATS_2"/>
    <property type="match status" value="1"/>
</dbReference>
<keyword evidence="5" id="KW-0963">Cytoplasm</keyword>
<proteinExistence type="inferred from homology"/>
<dbReference type="GO" id="GO:0012505">
    <property type="term" value="C:endomembrane system"/>
    <property type="evidence" value="ECO:0007669"/>
    <property type="project" value="UniProtKB-SubCell"/>
</dbReference>
<dbReference type="InterPro" id="IPR019775">
    <property type="entry name" value="WD40_repeat_CS"/>
</dbReference>
<keyword evidence="14" id="KW-1185">Reference proteome</keyword>
<evidence type="ECO:0000256" key="3">
    <source>
        <dbReference type="ARBA" id="ARBA00008070"/>
    </source>
</evidence>
<feature type="compositionally biased region" description="Basic and acidic residues" evidence="11">
    <location>
        <begin position="791"/>
        <end position="801"/>
    </location>
</feature>
<dbReference type="GeneID" id="102035805"/>
<dbReference type="PRINTS" id="PR00962">
    <property type="entry name" value="LETHAL2GIANT"/>
</dbReference>
<dbReference type="Proteomes" id="UP000504602">
    <property type="component" value="Unplaced"/>
</dbReference>
<dbReference type="RefSeq" id="XP_030916922.1">
    <property type="nucleotide sequence ID" value="XM_031061062.1"/>
</dbReference>
<dbReference type="AlphaFoldDB" id="A0A8N5EU82"/>
<dbReference type="Pfam" id="PF08366">
    <property type="entry name" value="LLGL"/>
    <property type="match status" value="1"/>
</dbReference>